<accession>A0ABQ8V7H7</accession>
<gene>
    <name evidence="3" type="ORF">C8R41DRAFT_924284</name>
</gene>
<feature type="compositionally biased region" description="Polar residues" evidence="2">
    <location>
        <begin position="260"/>
        <end position="271"/>
    </location>
</feature>
<organism evidence="3 4">
    <name type="scientific">Lentinula lateritia</name>
    <dbReference type="NCBI Taxonomy" id="40482"/>
    <lineage>
        <taxon>Eukaryota</taxon>
        <taxon>Fungi</taxon>
        <taxon>Dikarya</taxon>
        <taxon>Basidiomycota</taxon>
        <taxon>Agaricomycotina</taxon>
        <taxon>Agaricomycetes</taxon>
        <taxon>Agaricomycetidae</taxon>
        <taxon>Agaricales</taxon>
        <taxon>Marasmiineae</taxon>
        <taxon>Omphalotaceae</taxon>
        <taxon>Lentinula</taxon>
    </lineage>
</organism>
<feature type="region of interest" description="Disordered" evidence="2">
    <location>
        <begin position="457"/>
        <end position="498"/>
    </location>
</feature>
<evidence type="ECO:0000313" key="3">
    <source>
        <dbReference type="EMBL" id="KAJ4472752.1"/>
    </source>
</evidence>
<evidence type="ECO:0000256" key="2">
    <source>
        <dbReference type="SAM" id="MobiDB-lite"/>
    </source>
</evidence>
<feature type="region of interest" description="Disordered" evidence="2">
    <location>
        <begin position="254"/>
        <end position="276"/>
    </location>
</feature>
<proteinExistence type="predicted"/>
<dbReference type="EMBL" id="JANVFT010000082">
    <property type="protein sequence ID" value="KAJ4472752.1"/>
    <property type="molecule type" value="Genomic_DNA"/>
</dbReference>
<dbReference type="Proteomes" id="UP001150217">
    <property type="component" value="Unassembled WGS sequence"/>
</dbReference>
<comment type="caution">
    <text evidence="3">The sequence shown here is derived from an EMBL/GenBank/DDBJ whole genome shotgun (WGS) entry which is preliminary data.</text>
</comment>
<sequence length="498" mass="55617">MSQPAKQNSSLTTTAPMGQNLTVKSSDEVLKRTLEWCRSNANLACELCLKNRLVCMNNITCPTSLPEGPSAASDVVAIYQHNVRCRTCTVLRIQCSREVAENRWRLQQSMGLNESDLQFKLDIEKKLVSDGNASGSEIVVSAGPNVYASNKPQNLKTGFVRNPLPSSSSSKILPRPDLGQDPNSFPQSMQLITQPPGLLSLFGQKYTEIQKQLQICQARNNELVKENQEKGIKLASLEAELAFTKGISETHSRLGLTGAGNISKQRSSNSSKDGRAKRQIISLEGQFPDQNASSKTSPLQSMEDAPARLQSLVLQHTQTIRESDAQYDTRLEDLVRQKELLKDSHVDGLFEKERSLSACEKSLVQAREDNRLLSERLREYRNEETTALQNNLIEHANIQVLVRLLNLAKADFAANQITNEDMLQTCDNLCTQLSAIAERRLERVPMGFEAIRGVMVSKSRSRKRTRPQSWDMTKQVQLMKSDEADEESLSKRPKSGSK</sequence>
<feature type="compositionally biased region" description="Polar residues" evidence="2">
    <location>
        <begin position="467"/>
        <end position="478"/>
    </location>
</feature>
<name>A0ABQ8V7H7_9AGAR</name>
<feature type="coiled-coil region" evidence="1">
    <location>
        <begin position="206"/>
        <end position="240"/>
    </location>
</feature>
<protein>
    <submittedName>
        <fullName evidence="3">Uncharacterized protein</fullName>
    </submittedName>
</protein>
<keyword evidence="4" id="KW-1185">Reference proteome</keyword>
<evidence type="ECO:0000313" key="4">
    <source>
        <dbReference type="Proteomes" id="UP001150217"/>
    </source>
</evidence>
<keyword evidence="1" id="KW-0175">Coiled coil</keyword>
<evidence type="ECO:0000256" key="1">
    <source>
        <dbReference type="SAM" id="Coils"/>
    </source>
</evidence>
<feature type="region of interest" description="Disordered" evidence="2">
    <location>
        <begin position="152"/>
        <end position="187"/>
    </location>
</feature>
<reference evidence="3" key="1">
    <citation type="submission" date="2022-08" db="EMBL/GenBank/DDBJ databases">
        <title>A Global Phylogenomic Analysis of the Shiitake Genus Lentinula.</title>
        <authorList>
            <consortium name="DOE Joint Genome Institute"/>
            <person name="Sierra-Patev S."/>
            <person name="Min B."/>
            <person name="Naranjo-Ortiz M."/>
            <person name="Looney B."/>
            <person name="Konkel Z."/>
            <person name="Slot J.C."/>
            <person name="Sakamoto Y."/>
            <person name="Steenwyk J.L."/>
            <person name="Rokas A."/>
            <person name="Carro J."/>
            <person name="Camarero S."/>
            <person name="Ferreira P."/>
            <person name="Molpeceres G."/>
            <person name="Ruiz-Duenas F.J."/>
            <person name="Serrano A."/>
            <person name="Henrissat B."/>
            <person name="Drula E."/>
            <person name="Hughes K.W."/>
            <person name="Mata J.L."/>
            <person name="Ishikawa N.K."/>
            <person name="Vargas-Isla R."/>
            <person name="Ushijima S."/>
            <person name="Smith C.A."/>
            <person name="Ahrendt S."/>
            <person name="Andreopoulos W."/>
            <person name="He G."/>
            <person name="Labutti K."/>
            <person name="Lipzen A."/>
            <person name="Ng V."/>
            <person name="Riley R."/>
            <person name="Sandor L."/>
            <person name="Barry K."/>
            <person name="Martinez A.T."/>
            <person name="Xiao Y."/>
            <person name="Gibbons J.G."/>
            <person name="Terashima K."/>
            <person name="Grigoriev I.V."/>
            <person name="Hibbett D.S."/>
        </authorList>
    </citation>
    <scope>NUCLEOTIDE SEQUENCE</scope>
    <source>
        <strain evidence="3">RHP3577 ss4</strain>
    </source>
</reference>